<evidence type="ECO:0000313" key="2">
    <source>
        <dbReference type="EMBL" id="EDM75771.1"/>
    </source>
</evidence>
<name>A6GED0_9BACT</name>
<comment type="caution">
    <text evidence="2">The sequence shown here is derived from an EMBL/GenBank/DDBJ whole genome shotgun (WGS) entry which is preliminary data.</text>
</comment>
<evidence type="ECO:0000256" key="1">
    <source>
        <dbReference type="SAM" id="MobiDB-lite"/>
    </source>
</evidence>
<dbReference type="STRING" id="391625.PPSIR1_17730"/>
<dbReference type="EMBL" id="ABCS01000081">
    <property type="protein sequence ID" value="EDM75771.1"/>
    <property type="molecule type" value="Genomic_DNA"/>
</dbReference>
<proteinExistence type="predicted"/>
<gene>
    <name evidence="2" type="ORF">PPSIR1_17730</name>
</gene>
<evidence type="ECO:0000313" key="3">
    <source>
        <dbReference type="Proteomes" id="UP000005801"/>
    </source>
</evidence>
<sequence length="216" mass="22360">MGALLSLSLCVAACDGGGDKADTSAKTDDKKDSEKKDEKKDDKKEEAKKADEAKPADAKPKAKPADAKPEPKAILPVQAAKIDVKGDEPGAGLEIKADGTVTVGGELVGKVSTDGKLTQPDGSVYMTVSADGKIMEGSEEVPMKLEANGARLELDGEGLIVEFEAGGKVNVTGEKGEPAPAEFQMFVHEGCEGEMGKTCGIAFINILVAELLEAAE</sequence>
<feature type="region of interest" description="Disordered" evidence="1">
    <location>
        <begin position="15"/>
        <end position="73"/>
    </location>
</feature>
<dbReference type="Proteomes" id="UP000005801">
    <property type="component" value="Unassembled WGS sequence"/>
</dbReference>
<feature type="compositionally biased region" description="Basic and acidic residues" evidence="1">
    <location>
        <begin position="17"/>
        <end position="71"/>
    </location>
</feature>
<organism evidence="2 3">
    <name type="scientific">Plesiocystis pacifica SIR-1</name>
    <dbReference type="NCBI Taxonomy" id="391625"/>
    <lineage>
        <taxon>Bacteria</taxon>
        <taxon>Pseudomonadati</taxon>
        <taxon>Myxococcota</taxon>
        <taxon>Polyangia</taxon>
        <taxon>Nannocystales</taxon>
        <taxon>Nannocystaceae</taxon>
        <taxon>Plesiocystis</taxon>
    </lineage>
</organism>
<accession>A6GED0</accession>
<reference evidence="2 3" key="1">
    <citation type="submission" date="2007-06" db="EMBL/GenBank/DDBJ databases">
        <authorList>
            <person name="Shimkets L."/>
            <person name="Ferriera S."/>
            <person name="Johnson J."/>
            <person name="Kravitz S."/>
            <person name="Beeson K."/>
            <person name="Sutton G."/>
            <person name="Rogers Y.-H."/>
            <person name="Friedman R."/>
            <person name="Frazier M."/>
            <person name="Venter J.C."/>
        </authorList>
    </citation>
    <scope>NUCLEOTIDE SEQUENCE [LARGE SCALE GENOMIC DNA]</scope>
    <source>
        <strain evidence="2 3">SIR-1</strain>
    </source>
</reference>
<keyword evidence="3" id="KW-1185">Reference proteome</keyword>
<dbReference type="AlphaFoldDB" id="A6GED0"/>
<dbReference type="RefSeq" id="WP_006975070.1">
    <property type="nucleotide sequence ID" value="NZ_ABCS01000081.1"/>
</dbReference>
<protein>
    <submittedName>
        <fullName evidence="2">Uncharacterized protein</fullName>
    </submittedName>
</protein>